<evidence type="ECO:0000313" key="4">
    <source>
        <dbReference type="Proteomes" id="UP000308133"/>
    </source>
</evidence>
<feature type="compositionally biased region" description="Low complexity" evidence="1">
    <location>
        <begin position="250"/>
        <end position="260"/>
    </location>
</feature>
<protein>
    <recommendedName>
        <fullName evidence="2">OTU domain-containing protein</fullName>
    </recommendedName>
</protein>
<dbReference type="InterPro" id="IPR003323">
    <property type="entry name" value="OTU_dom"/>
</dbReference>
<feature type="domain" description="OTU" evidence="2">
    <location>
        <begin position="16"/>
        <end position="172"/>
    </location>
</feature>
<dbReference type="Gene3D" id="3.90.70.80">
    <property type="match status" value="1"/>
</dbReference>
<dbReference type="PANTHER" id="PTHR12419">
    <property type="entry name" value="OTU DOMAIN CONTAINING PROTEIN"/>
    <property type="match status" value="1"/>
</dbReference>
<dbReference type="CDD" id="cd22756">
    <property type="entry name" value="OTU_OTUD3-like"/>
    <property type="match status" value="1"/>
</dbReference>
<comment type="caution">
    <text evidence="3">The sequence shown here is derived from an EMBL/GenBank/DDBJ whole genome shotgun (WGS) entry which is preliminary data.</text>
</comment>
<accession>A0A4U7BC23</accession>
<name>A0A4U7BC23_9PEZI</name>
<proteinExistence type="predicted"/>
<dbReference type="Pfam" id="PF02338">
    <property type="entry name" value="OTU"/>
    <property type="match status" value="1"/>
</dbReference>
<dbReference type="GO" id="GO:0016579">
    <property type="term" value="P:protein deubiquitination"/>
    <property type="evidence" value="ECO:0007669"/>
    <property type="project" value="TreeGrafter"/>
</dbReference>
<gene>
    <name evidence="3" type="ORF">C1H76_0089</name>
</gene>
<feature type="region of interest" description="Disordered" evidence="1">
    <location>
        <begin position="171"/>
        <end position="203"/>
    </location>
</feature>
<sequence length="448" mass="49794">MGGYADEFPLLSALGLYASDIRGDGNCLFNALADQIYGSQDRHHEIRARVIDYMREHADYYKQFLDVHPGGGTRRNPKRKTTAVQSSPGNFDRPSSEAVDRVFEQHLNTMAKGGTWGDNMEIQAFASAFGTDVKIYQRDFAYMMAANNSTESRPVAHIAYHNWEHYSSIRNLDGPHTGPPNVQLKPLSQEEEAQQKKKLENTSPVQPWQINALLNSLPFLVDKQYAKKVLEDHRGDINAACSKILDSEDGGSASSAQESSSIEREPDSDDEFLHAPNKKQDRRMSRNSRPKPAAYDQSRLAPLPSFSDNGSQESADSVESDGLSSTDVSRHSQQDLPTIDRDTITVKSEGGQNVEPSKRPLRIKLNPPKPPSDAQGKSRQKQTGPRRISARDKKDMKKQAQKAARKERQQIAARGGVASDKMKTGMALRSQGVTETPPIESGFRTLFI</sequence>
<dbReference type="PROSITE" id="PS50802">
    <property type="entry name" value="OTU"/>
    <property type="match status" value="1"/>
</dbReference>
<evidence type="ECO:0000313" key="3">
    <source>
        <dbReference type="EMBL" id="TKX27665.1"/>
    </source>
</evidence>
<dbReference type="EMBL" id="PTQR01000002">
    <property type="protein sequence ID" value="TKX27665.1"/>
    <property type="molecule type" value="Genomic_DNA"/>
</dbReference>
<feature type="compositionally biased region" description="Polar residues" evidence="1">
    <location>
        <begin position="306"/>
        <end position="327"/>
    </location>
</feature>
<dbReference type="SUPFAM" id="SSF54001">
    <property type="entry name" value="Cysteine proteinases"/>
    <property type="match status" value="1"/>
</dbReference>
<dbReference type="Proteomes" id="UP000308133">
    <property type="component" value="Unassembled WGS sequence"/>
</dbReference>
<feature type="compositionally biased region" description="Basic and acidic residues" evidence="1">
    <location>
        <begin position="389"/>
        <end position="409"/>
    </location>
</feature>
<dbReference type="AlphaFoldDB" id="A0A4U7BC23"/>
<reference evidence="3 4" key="1">
    <citation type="submission" date="2018-02" db="EMBL/GenBank/DDBJ databases">
        <title>Draft genome sequences of Elsinoe sp., causing black scab on jojoba.</title>
        <authorList>
            <person name="Stodart B."/>
            <person name="Jeffress S."/>
            <person name="Ash G."/>
            <person name="Arun Chinnappa K."/>
        </authorList>
    </citation>
    <scope>NUCLEOTIDE SEQUENCE [LARGE SCALE GENOMIC DNA]</scope>
    <source>
        <strain evidence="3 4">Hillstone_2</strain>
    </source>
</reference>
<evidence type="ECO:0000259" key="2">
    <source>
        <dbReference type="PROSITE" id="PS50802"/>
    </source>
</evidence>
<dbReference type="PANTHER" id="PTHR12419:SF7">
    <property type="entry name" value="OTU DOMAIN-CONTAINING PROTEIN 3"/>
    <property type="match status" value="1"/>
</dbReference>
<dbReference type="GO" id="GO:0004843">
    <property type="term" value="F:cysteine-type deubiquitinase activity"/>
    <property type="evidence" value="ECO:0007669"/>
    <property type="project" value="TreeGrafter"/>
</dbReference>
<feature type="compositionally biased region" description="Basic and acidic residues" evidence="1">
    <location>
        <begin position="328"/>
        <end position="344"/>
    </location>
</feature>
<feature type="region of interest" description="Disordered" evidence="1">
    <location>
        <begin position="245"/>
        <end position="438"/>
    </location>
</feature>
<dbReference type="InterPro" id="IPR038765">
    <property type="entry name" value="Papain-like_cys_pep_sf"/>
</dbReference>
<organism evidence="3 4">
    <name type="scientific">Elsinoe australis</name>
    <dbReference type="NCBI Taxonomy" id="40998"/>
    <lineage>
        <taxon>Eukaryota</taxon>
        <taxon>Fungi</taxon>
        <taxon>Dikarya</taxon>
        <taxon>Ascomycota</taxon>
        <taxon>Pezizomycotina</taxon>
        <taxon>Dothideomycetes</taxon>
        <taxon>Dothideomycetidae</taxon>
        <taxon>Myriangiales</taxon>
        <taxon>Elsinoaceae</taxon>
        <taxon>Elsinoe</taxon>
    </lineage>
</organism>
<feature type="region of interest" description="Disordered" evidence="1">
    <location>
        <begin position="71"/>
        <end position="96"/>
    </location>
</feature>
<dbReference type="InterPro" id="IPR050704">
    <property type="entry name" value="Peptidase_C85-like"/>
</dbReference>
<evidence type="ECO:0000256" key="1">
    <source>
        <dbReference type="SAM" id="MobiDB-lite"/>
    </source>
</evidence>